<proteinExistence type="predicted"/>
<protein>
    <submittedName>
        <fullName evidence="2">SFRICE_031863</fullName>
    </submittedName>
</protein>
<evidence type="ECO:0000256" key="1">
    <source>
        <dbReference type="SAM" id="MobiDB-lite"/>
    </source>
</evidence>
<feature type="region of interest" description="Disordered" evidence="1">
    <location>
        <begin position="236"/>
        <end position="256"/>
    </location>
</feature>
<sequence>MRVKKYKVHLSLLLRSRIRQAYGSPDGKQLAIVHEQSQHQRSYKRVADGHRIQLSTAMVHTFISNRYKISVVSRVYRGPRQPVAVNSAYAALRAACARAALASIADSNQYAKCRYEIALSSKHDIAITINRLIDLHNISILKPVHAARASPNLNNNLAINLFGEDHGISPPALSEARESVRLLLTKKHPVPTPVFRAEVPVKSHSTSPQYRQNGHVSAIFIKNAWPPASWRWSTASKALKASATPPTSNDRPPHPR</sequence>
<organism evidence="2">
    <name type="scientific">Spodoptera frugiperda</name>
    <name type="common">Fall armyworm</name>
    <dbReference type="NCBI Taxonomy" id="7108"/>
    <lineage>
        <taxon>Eukaryota</taxon>
        <taxon>Metazoa</taxon>
        <taxon>Ecdysozoa</taxon>
        <taxon>Arthropoda</taxon>
        <taxon>Hexapoda</taxon>
        <taxon>Insecta</taxon>
        <taxon>Pterygota</taxon>
        <taxon>Neoptera</taxon>
        <taxon>Endopterygota</taxon>
        <taxon>Lepidoptera</taxon>
        <taxon>Glossata</taxon>
        <taxon>Ditrysia</taxon>
        <taxon>Noctuoidea</taxon>
        <taxon>Noctuidae</taxon>
        <taxon>Amphipyrinae</taxon>
        <taxon>Spodoptera</taxon>
    </lineage>
</organism>
<accession>A0A2H1V9W7</accession>
<name>A0A2H1V9W7_SPOFR</name>
<reference evidence="2" key="1">
    <citation type="submission" date="2016-07" db="EMBL/GenBank/DDBJ databases">
        <authorList>
            <person name="Bretaudeau A."/>
        </authorList>
    </citation>
    <scope>NUCLEOTIDE SEQUENCE</scope>
    <source>
        <strain evidence="2">Rice</strain>
        <tissue evidence="2">Whole body</tissue>
    </source>
</reference>
<evidence type="ECO:0000313" key="2">
    <source>
        <dbReference type="EMBL" id="SOQ37627.1"/>
    </source>
</evidence>
<dbReference type="EMBL" id="ODYU01001438">
    <property type="protein sequence ID" value="SOQ37627.1"/>
    <property type="molecule type" value="Genomic_DNA"/>
</dbReference>
<dbReference type="AlphaFoldDB" id="A0A2H1V9W7"/>
<gene>
    <name evidence="2" type="ORF">SFRICE_031863</name>
</gene>